<protein>
    <submittedName>
        <fullName evidence="1">Uncharacterized protein</fullName>
    </submittedName>
</protein>
<comment type="caution">
    <text evidence="1">The sequence shown here is derived from an EMBL/GenBank/DDBJ whole genome shotgun (WGS) entry which is preliminary data.</text>
</comment>
<dbReference type="EMBL" id="RQHW01000028">
    <property type="protein sequence ID" value="TGN19628.1"/>
    <property type="molecule type" value="Genomic_DNA"/>
</dbReference>
<gene>
    <name evidence="1" type="ORF">EHS15_07540</name>
</gene>
<sequence length="229" mass="26670">MRFERKITSAIVSCLLLIQCGVSLRVYRPFPEEILFERVRPIPNVTVTVPAGYETKLGIYDGYFFNPDDLVNEYGHLSYLIRKDLSIRGERFPRLIREGGKIQVTDFLLESKDDCSSNLVQVRLRASVQIGKEKPEVFDYKDRIESHVTNCFHVFSTVTLVPLLWYVPYMGYRGNREDQINQLGRNVMEEFFLFLENQSGFNSSPKLLKRQHNQEPVNDPKLKEILDSL</sequence>
<evidence type="ECO:0000313" key="1">
    <source>
        <dbReference type="EMBL" id="TGN19628.1"/>
    </source>
</evidence>
<dbReference type="RefSeq" id="WP_135759944.1">
    <property type="nucleotide sequence ID" value="NZ_RQHW01000028.1"/>
</dbReference>
<evidence type="ECO:0000313" key="2">
    <source>
        <dbReference type="Proteomes" id="UP000298058"/>
    </source>
</evidence>
<keyword evidence="2" id="KW-1185">Reference proteome</keyword>
<dbReference type="OrthoDB" id="344209at2"/>
<dbReference type="AlphaFoldDB" id="A0A4R9M4E4"/>
<organism evidence="1 2">
    <name type="scientific">Leptospira idonii</name>
    <dbReference type="NCBI Taxonomy" id="1193500"/>
    <lineage>
        <taxon>Bacteria</taxon>
        <taxon>Pseudomonadati</taxon>
        <taxon>Spirochaetota</taxon>
        <taxon>Spirochaetia</taxon>
        <taxon>Leptospirales</taxon>
        <taxon>Leptospiraceae</taxon>
        <taxon>Leptospira</taxon>
    </lineage>
</organism>
<name>A0A4R9M4E4_9LEPT</name>
<accession>A0A4R9M4E4</accession>
<proteinExistence type="predicted"/>
<dbReference type="Proteomes" id="UP000298058">
    <property type="component" value="Unassembled WGS sequence"/>
</dbReference>
<reference evidence="1" key="1">
    <citation type="journal article" date="2019" name="PLoS Negl. Trop. Dis.">
        <title>Revisiting the worldwide diversity of Leptospira species in the environment.</title>
        <authorList>
            <person name="Vincent A.T."/>
            <person name="Schiettekatte O."/>
            <person name="Bourhy P."/>
            <person name="Veyrier F.J."/>
            <person name="Picardeau M."/>
        </authorList>
    </citation>
    <scope>NUCLEOTIDE SEQUENCE [LARGE SCALE GENOMIC DNA]</scope>
    <source>
        <strain evidence="1">201300427</strain>
    </source>
</reference>